<accession>A0ABP5VLV2</accession>
<dbReference type="InterPro" id="IPR036928">
    <property type="entry name" value="AS_sf"/>
</dbReference>
<sequence length="470" mass="49411">MTMDALEQADLVRRGEATPRELVEAAIDRIERTDPHINAITHRRYEQALSEADRVPADAPFSGVPTLSKAINESAGDPANSACAWVARHGRVARADAVINRRLREAGFVIVGQASAPEFGLVSVSESRVHGVTRNPWRTDLTSGGSSGGASAAVAAGMVPVAQGGDGGGSIRMPAAFCHLVGLKPSVGRISAGPGTPNRWGHSNPAVVTRTVRDTAAVLDAVSGGAPGDLGGPAPLPPGGLAGVVGRDPGRLRIGVLTHAPDHAPQVVDVVRDAVLDTARILEGLGHKVEDAYPEAMLDPKCLESFFDALSVTAVQAVDALSAELGEEPGPDDLDPITWFWVRRGREITGLELANALLWQGRFRAAMANWWQEYDLLLSPVFATPPKPVSWPWNEPDGLQKSVDVLNFTAPFNTTGQPAIAVPAALSAAGEPIGIQLAAAYGREDLLVAVAAQLETERPWASARPPVFAQ</sequence>
<evidence type="ECO:0000259" key="2">
    <source>
        <dbReference type="Pfam" id="PF01425"/>
    </source>
</evidence>
<dbReference type="InterPro" id="IPR000120">
    <property type="entry name" value="Amidase"/>
</dbReference>
<dbReference type="PANTHER" id="PTHR11895:SF7">
    <property type="entry name" value="GLUTAMYL-TRNA(GLN) AMIDOTRANSFERASE SUBUNIT A, MITOCHONDRIAL"/>
    <property type="match status" value="1"/>
</dbReference>
<evidence type="ECO:0000313" key="3">
    <source>
        <dbReference type="EMBL" id="GAA2405099.1"/>
    </source>
</evidence>
<dbReference type="PROSITE" id="PS00571">
    <property type="entry name" value="AMIDASES"/>
    <property type="match status" value="1"/>
</dbReference>
<reference evidence="4" key="1">
    <citation type="journal article" date="2019" name="Int. J. Syst. Evol. Microbiol.">
        <title>The Global Catalogue of Microorganisms (GCM) 10K type strain sequencing project: providing services to taxonomists for standard genome sequencing and annotation.</title>
        <authorList>
            <consortium name="The Broad Institute Genomics Platform"/>
            <consortium name="The Broad Institute Genome Sequencing Center for Infectious Disease"/>
            <person name="Wu L."/>
            <person name="Ma J."/>
        </authorList>
    </citation>
    <scope>NUCLEOTIDE SEQUENCE [LARGE SCALE GENOMIC DNA]</scope>
    <source>
        <strain evidence="4">JCM 3325</strain>
    </source>
</reference>
<dbReference type="Pfam" id="PF01425">
    <property type="entry name" value="Amidase"/>
    <property type="match status" value="1"/>
</dbReference>
<feature type="domain" description="Amidase" evidence="2">
    <location>
        <begin position="21"/>
        <end position="447"/>
    </location>
</feature>
<dbReference type="InterPro" id="IPR023631">
    <property type="entry name" value="Amidase_dom"/>
</dbReference>
<evidence type="ECO:0000256" key="1">
    <source>
        <dbReference type="ARBA" id="ARBA00009199"/>
    </source>
</evidence>
<protein>
    <submittedName>
        <fullName evidence="3">Amidase</fullName>
    </submittedName>
</protein>
<dbReference type="Proteomes" id="UP001501231">
    <property type="component" value="Unassembled WGS sequence"/>
</dbReference>
<dbReference type="InterPro" id="IPR020556">
    <property type="entry name" value="Amidase_CS"/>
</dbReference>
<organism evidence="3 4">
    <name type="scientific">Actinomadura vinacea</name>
    <dbReference type="NCBI Taxonomy" id="115336"/>
    <lineage>
        <taxon>Bacteria</taxon>
        <taxon>Bacillati</taxon>
        <taxon>Actinomycetota</taxon>
        <taxon>Actinomycetes</taxon>
        <taxon>Streptosporangiales</taxon>
        <taxon>Thermomonosporaceae</taxon>
        <taxon>Actinomadura</taxon>
    </lineage>
</organism>
<proteinExistence type="inferred from homology"/>
<dbReference type="Gene3D" id="3.90.1300.10">
    <property type="entry name" value="Amidase signature (AS) domain"/>
    <property type="match status" value="1"/>
</dbReference>
<dbReference type="PANTHER" id="PTHR11895">
    <property type="entry name" value="TRANSAMIDASE"/>
    <property type="match status" value="1"/>
</dbReference>
<comment type="caution">
    <text evidence="3">The sequence shown here is derived from an EMBL/GenBank/DDBJ whole genome shotgun (WGS) entry which is preliminary data.</text>
</comment>
<gene>
    <name evidence="3" type="ORF">GCM10010191_11080</name>
</gene>
<name>A0ABP5VLV2_9ACTN</name>
<comment type="similarity">
    <text evidence="1">Belongs to the amidase family.</text>
</comment>
<dbReference type="SUPFAM" id="SSF75304">
    <property type="entry name" value="Amidase signature (AS) enzymes"/>
    <property type="match status" value="1"/>
</dbReference>
<evidence type="ECO:0000313" key="4">
    <source>
        <dbReference type="Proteomes" id="UP001501231"/>
    </source>
</evidence>
<keyword evidence="4" id="KW-1185">Reference proteome</keyword>
<dbReference type="EMBL" id="BAAARW010000003">
    <property type="protein sequence ID" value="GAA2405099.1"/>
    <property type="molecule type" value="Genomic_DNA"/>
</dbReference>
<dbReference type="RefSeq" id="WP_344587383.1">
    <property type="nucleotide sequence ID" value="NZ_BAAARW010000003.1"/>
</dbReference>